<evidence type="ECO:0000313" key="2">
    <source>
        <dbReference type="Proteomes" id="UP000006729"/>
    </source>
</evidence>
<dbReference type="Proteomes" id="UP000006729">
    <property type="component" value="Chromosome 14"/>
</dbReference>
<accession>B9IBD1</accession>
<dbReference type="eggNOG" id="KOG0682">
    <property type="taxonomic scope" value="Eukaryota"/>
</dbReference>
<protein>
    <submittedName>
        <fullName evidence="1">Uncharacterized protein</fullName>
    </submittedName>
</protein>
<reference evidence="1 2" key="1">
    <citation type="journal article" date="2006" name="Science">
        <title>The genome of black cottonwood, Populus trichocarpa (Torr. &amp; Gray).</title>
        <authorList>
            <person name="Tuskan G.A."/>
            <person name="Difazio S."/>
            <person name="Jansson S."/>
            <person name="Bohlmann J."/>
            <person name="Grigoriev I."/>
            <person name="Hellsten U."/>
            <person name="Putnam N."/>
            <person name="Ralph S."/>
            <person name="Rombauts S."/>
            <person name="Salamov A."/>
            <person name="Schein J."/>
            <person name="Sterck L."/>
            <person name="Aerts A."/>
            <person name="Bhalerao R.R."/>
            <person name="Bhalerao R.P."/>
            <person name="Blaudez D."/>
            <person name="Boerjan W."/>
            <person name="Brun A."/>
            <person name="Brunner A."/>
            <person name="Busov V."/>
            <person name="Campbell M."/>
            <person name="Carlson J."/>
            <person name="Chalot M."/>
            <person name="Chapman J."/>
            <person name="Chen G.L."/>
            <person name="Cooper D."/>
            <person name="Coutinho P.M."/>
            <person name="Couturier J."/>
            <person name="Covert S."/>
            <person name="Cronk Q."/>
            <person name="Cunningham R."/>
            <person name="Davis J."/>
            <person name="Degroeve S."/>
            <person name="Dejardin A."/>
            <person name="Depamphilis C."/>
            <person name="Detter J."/>
            <person name="Dirks B."/>
            <person name="Dubchak I."/>
            <person name="Duplessis S."/>
            <person name="Ehlting J."/>
            <person name="Ellis B."/>
            <person name="Gendler K."/>
            <person name="Goodstein D."/>
            <person name="Gribskov M."/>
            <person name="Grimwood J."/>
            <person name="Groover A."/>
            <person name="Gunter L."/>
            <person name="Hamberger B."/>
            <person name="Heinze B."/>
            <person name="Helariutta Y."/>
            <person name="Henrissat B."/>
            <person name="Holligan D."/>
            <person name="Holt R."/>
            <person name="Huang W."/>
            <person name="Islam-Faridi N."/>
            <person name="Jones S."/>
            <person name="Jones-Rhoades M."/>
            <person name="Jorgensen R."/>
            <person name="Joshi C."/>
            <person name="Kangasjarvi J."/>
            <person name="Karlsson J."/>
            <person name="Kelleher C."/>
            <person name="Kirkpatrick R."/>
            <person name="Kirst M."/>
            <person name="Kohler A."/>
            <person name="Kalluri U."/>
            <person name="Larimer F."/>
            <person name="Leebens-Mack J."/>
            <person name="Leple J.C."/>
            <person name="Locascio P."/>
            <person name="Lou Y."/>
            <person name="Lucas S."/>
            <person name="Martin F."/>
            <person name="Montanini B."/>
            <person name="Napoli C."/>
            <person name="Nelson D.R."/>
            <person name="Nelson C."/>
            <person name="Nieminen K."/>
            <person name="Nilsson O."/>
            <person name="Pereda V."/>
            <person name="Peter G."/>
            <person name="Philippe R."/>
            <person name="Pilate G."/>
            <person name="Poliakov A."/>
            <person name="Razumovskaya J."/>
            <person name="Richardson P."/>
            <person name="Rinaldi C."/>
            <person name="Ritland K."/>
            <person name="Rouze P."/>
            <person name="Ryaboy D."/>
            <person name="Schmutz J."/>
            <person name="Schrader J."/>
            <person name="Segerman B."/>
            <person name="Shin H."/>
            <person name="Siddiqui A."/>
            <person name="Sterky F."/>
            <person name="Terry A."/>
            <person name="Tsai C.J."/>
            <person name="Uberbacher E."/>
            <person name="Unneberg P."/>
            <person name="Vahala J."/>
            <person name="Wall K."/>
            <person name="Wessler S."/>
            <person name="Yang G."/>
            <person name="Yin T."/>
            <person name="Douglas C."/>
            <person name="Marra M."/>
            <person name="Sandberg G."/>
            <person name="Van de Peer Y."/>
            <person name="Rokhsar D."/>
        </authorList>
    </citation>
    <scope>NUCLEOTIDE SEQUENCE [LARGE SCALE GENOMIC DNA]</scope>
    <source>
        <strain evidence="2">cv. Nisqually</strain>
    </source>
</reference>
<keyword evidence="2" id="KW-1185">Reference proteome</keyword>
<sequence length="102" mass="11233">MVCGFAVAWILIGLDKGCGAWGIIFTALFAKETYVNEIYSGKPGRPYELLMRARWKALGGTHGSDFGDHSMGELDNAGIVLDSAQIQASEDLSGTRRWHEWI</sequence>
<evidence type="ECO:0000313" key="1">
    <source>
        <dbReference type="EMBL" id="PNT05769.1"/>
    </source>
</evidence>
<proteinExistence type="predicted"/>
<dbReference type="EMBL" id="CM009303">
    <property type="protein sequence ID" value="PNT05769.1"/>
    <property type="molecule type" value="Genomic_DNA"/>
</dbReference>
<gene>
    <name evidence="1" type="ORF">POPTR_014G193600</name>
</gene>
<organism evidence="1 2">
    <name type="scientific">Populus trichocarpa</name>
    <name type="common">Western balsam poplar</name>
    <name type="synonym">Populus balsamifera subsp. trichocarpa</name>
    <dbReference type="NCBI Taxonomy" id="3694"/>
    <lineage>
        <taxon>Eukaryota</taxon>
        <taxon>Viridiplantae</taxon>
        <taxon>Streptophyta</taxon>
        <taxon>Embryophyta</taxon>
        <taxon>Tracheophyta</taxon>
        <taxon>Spermatophyta</taxon>
        <taxon>Magnoliopsida</taxon>
        <taxon>eudicotyledons</taxon>
        <taxon>Gunneridae</taxon>
        <taxon>Pentapetalae</taxon>
        <taxon>rosids</taxon>
        <taxon>fabids</taxon>
        <taxon>Malpighiales</taxon>
        <taxon>Salicaceae</taxon>
        <taxon>Saliceae</taxon>
        <taxon>Populus</taxon>
    </lineage>
</organism>
<dbReference type="STRING" id="3694.B9IBD1"/>
<dbReference type="AlphaFoldDB" id="B9IBD1"/>
<dbReference type="InParanoid" id="B9IBD1"/>
<dbReference type="HOGENOM" id="CLU_2282282_0_0_1"/>
<name>B9IBD1_POPTR</name>